<dbReference type="InterPro" id="IPR006062">
    <property type="entry name" value="His_biosynth"/>
</dbReference>
<evidence type="ECO:0000256" key="4">
    <source>
        <dbReference type="ARBA" id="ARBA00009667"/>
    </source>
</evidence>
<dbReference type="Gene3D" id="3.20.20.70">
    <property type="entry name" value="Aldolase class I"/>
    <property type="match status" value="1"/>
</dbReference>
<evidence type="ECO:0000256" key="2">
    <source>
        <dbReference type="ARBA" id="ARBA00004496"/>
    </source>
</evidence>
<dbReference type="GO" id="GO:0000162">
    <property type="term" value="P:L-tryptophan biosynthetic process"/>
    <property type="evidence" value="ECO:0007669"/>
    <property type="project" value="TreeGrafter"/>
</dbReference>
<dbReference type="CDD" id="cd04732">
    <property type="entry name" value="HisA"/>
    <property type="match status" value="1"/>
</dbReference>
<comment type="pathway">
    <text evidence="3 9 11">Amino-acid biosynthesis; L-histidine biosynthesis; L-histidine from 5-phospho-alpha-D-ribose 1-diphosphate: step 4/9.</text>
</comment>
<keyword evidence="13" id="KW-1185">Reference proteome</keyword>
<dbReference type="EMBL" id="CP073355">
    <property type="protein sequence ID" value="URA09980.1"/>
    <property type="molecule type" value="Genomic_DNA"/>
</dbReference>
<dbReference type="PANTHER" id="PTHR43090">
    <property type="entry name" value="1-(5-PHOSPHORIBOSYL)-5-[(5-PHOSPHORIBOSYLAMINO)METHYLIDENEAMINO] IMIDAZOLE-4-CARBOXAMIDE ISOMERASE"/>
    <property type="match status" value="1"/>
</dbReference>
<accession>A0AAX3BCH6</accession>
<evidence type="ECO:0000256" key="8">
    <source>
        <dbReference type="ARBA" id="ARBA00023235"/>
    </source>
</evidence>
<reference evidence="12" key="1">
    <citation type="submission" date="2021-04" db="EMBL/GenBank/DDBJ databases">
        <authorList>
            <person name="Postec A."/>
        </authorList>
    </citation>
    <scope>NUCLEOTIDE SEQUENCE</scope>
    <source>
        <strain evidence="12">F1F22</strain>
    </source>
</reference>
<dbReference type="HAMAP" id="MF_01014">
    <property type="entry name" value="HisA"/>
    <property type="match status" value="1"/>
</dbReference>
<dbReference type="InterPro" id="IPR023016">
    <property type="entry name" value="HisA/PriA"/>
</dbReference>
<dbReference type="RefSeq" id="WP_271435112.1">
    <property type="nucleotide sequence ID" value="NZ_CP073355.1"/>
</dbReference>
<dbReference type="GO" id="GO:0003949">
    <property type="term" value="F:1-(5-phosphoribosyl)-5-[(5-phosphoribosylamino)methylideneamino]imidazole-4-carboxamide isomerase activity"/>
    <property type="evidence" value="ECO:0007669"/>
    <property type="project" value="UniProtKB-UniRule"/>
</dbReference>
<proteinExistence type="inferred from homology"/>
<dbReference type="InterPro" id="IPR006063">
    <property type="entry name" value="HisA_bact_arch"/>
</dbReference>
<dbReference type="Proteomes" id="UP001056539">
    <property type="component" value="Chromosome"/>
</dbReference>
<evidence type="ECO:0000256" key="11">
    <source>
        <dbReference type="RuleBase" id="RU003658"/>
    </source>
</evidence>
<dbReference type="GO" id="GO:0005737">
    <property type="term" value="C:cytoplasm"/>
    <property type="evidence" value="ECO:0007669"/>
    <property type="project" value="UniProtKB-SubCell"/>
</dbReference>
<comment type="similarity">
    <text evidence="4 9 10">Belongs to the HisA/HisF family.</text>
</comment>
<dbReference type="InterPro" id="IPR013785">
    <property type="entry name" value="Aldolase_TIM"/>
</dbReference>
<dbReference type="GO" id="GO:0000105">
    <property type="term" value="P:L-histidine biosynthetic process"/>
    <property type="evidence" value="ECO:0007669"/>
    <property type="project" value="UniProtKB-UniRule"/>
</dbReference>
<dbReference type="Pfam" id="PF00977">
    <property type="entry name" value="His_biosynth"/>
    <property type="match status" value="1"/>
</dbReference>
<evidence type="ECO:0000256" key="7">
    <source>
        <dbReference type="ARBA" id="ARBA00023102"/>
    </source>
</evidence>
<dbReference type="AlphaFoldDB" id="A0AAX3BCH6"/>
<evidence type="ECO:0000313" key="12">
    <source>
        <dbReference type="EMBL" id="URA09980.1"/>
    </source>
</evidence>
<feature type="active site" description="Proton acceptor" evidence="9">
    <location>
        <position position="8"/>
    </location>
</feature>
<evidence type="ECO:0000256" key="10">
    <source>
        <dbReference type="RuleBase" id="RU003657"/>
    </source>
</evidence>
<dbReference type="KEGG" id="taqu:KDW03_10940"/>
<reference evidence="12" key="2">
    <citation type="submission" date="2022-06" db="EMBL/GenBank/DDBJ databases">
        <title>Thermospira aquatica gen. nov., sp. nov.</title>
        <authorList>
            <person name="Ben Ali Gam Z."/>
            <person name="Labat M."/>
        </authorList>
    </citation>
    <scope>NUCLEOTIDE SEQUENCE</scope>
    <source>
        <strain evidence="12">F1F22</strain>
    </source>
</reference>
<dbReference type="FunFam" id="3.20.20.70:FF:000009">
    <property type="entry name" value="1-(5-phosphoribosyl)-5-[(5-phosphoribosylamino)methylideneamino] imidazole-4-carboxamide isomerase"/>
    <property type="match status" value="1"/>
</dbReference>
<dbReference type="NCBIfam" id="TIGR00007">
    <property type="entry name" value="1-(5-phosphoribosyl)-5-[(5-phosphoribosylamino)methylideneamino]imidazole-4-carboxamide isomerase"/>
    <property type="match status" value="1"/>
</dbReference>
<dbReference type="InterPro" id="IPR011060">
    <property type="entry name" value="RibuloseP-bd_barrel"/>
</dbReference>
<gene>
    <name evidence="9 12" type="primary">hisA</name>
    <name evidence="12" type="ORF">KDW03_10940</name>
</gene>
<dbReference type="PANTHER" id="PTHR43090:SF2">
    <property type="entry name" value="1-(5-PHOSPHORIBOSYL)-5-[(5-PHOSPHORIBOSYLAMINO)METHYLIDENEAMINO] IMIDAZOLE-4-CARBOXAMIDE ISOMERASE"/>
    <property type="match status" value="1"/>
</dbReference>
<dbReference type="NCBIfam" id="NF010112">
    <property type="entry name" value="PRK13585.1"/>
    <property type="match status" value="1"/>
</dbReference>
<organism evidence="12 13">
    <name type="scientific">Thermospira aquatica</name>
    <dbReference type="NCBI Taxonomy" id="2828656"/>
    <lineage>
        <taxon>Bacteria</taxon>
        <taxon>Pseudomonadati</taxon>
        <taxon>Spirochaetota</taxon>
        <taxon>Spirochaetia</taxon>
        <taxon>Brevinematales</taxon>
        <taxon>Thermospiraceae</taxon>
        <taxon>Thermospira</taxon>
    </lineage>
</organism>
<dbReference type="InterPro" id="IPR044524">
    <property type="entry name" value="Isoase_HisA-like"/>
</dbReference>
<evidence type="ECO:0000256" key="9">
    <source>
        <dbReference type="HAMAP-Rule" id="MF_01014"/>
    </source>
</evidence>
<keyword evidence="5 9" id="KW-0963">Cytoplasm</keyword>
<comment type="subcellular location">
    <subcellularLocation>
        <location evidence="2 9 11">Cytoplasm</location>
    </subcellularLocation>
</comment>
<sequence length="239" mass="26603">MIIIPAIDIKNKKCVRLVQGNPEFETVYSDDPIFQAQFWEREGAKRLHIVDLDGAFNGKPQNIDLIERIVQEVHIEIDVGGGIRDNRVIRALRSRGVHKVVIGTAVMDNRKFVRNLCKSDPEGVVIAIDASDGFVVKNGWKEITSTRAVDLLKEIEDFGVSEVIYTDISRDGTLEGPNYDAIETMLTVSDIPIIVSGGISSLEDLKRLKEYESMGLKGVIVGKALYEGKFTLPEALQYV</sequence>
<evidence type="ECO:0000256" key="5">
    <source>
        <dbReference type="ARBA" id="ARBA00022490"/>
    </source>
</evidence>
<dbReference type="EC" id="5.3.1.16" evidence="9 11"/>
<evidence type="ECO:0000256" key="3">
    <source>
        <dbReference type="ARBA" id="ARBA00005133"/>
    </source>
</evidence>
<keyword evidence="8 9" id="KW-0413">Isomerase</keyword>
<keyword evidence="6 9" id="KW-0028">Amino-acid biosynthesis</keyword>
<feature type="active site" description="Proton donor" evidence="9">
    <location>
        <position position="129"/>
    </location>
</feature>
<evidence type="ECO:0000256" key="6">
    <source>
        <dbReference type="ARBA" id="ARBA00022605"/>
    </source>
</evidence>
<dbReference type="SUPFAM" id="SSF51366">
    <property type="entry name" value="Ribulose-phoshate binding barrel"/>
    <property type="match status" value="1"/>
</dbReference>
<keyword evidence="7 9" id="KW-0368">Histidine biosynthesis</keyword>
<comment type="catalytic activity">
    <reaction evidence="1 9 11">
        <text>1-(5-phospho-beta-D-ribosyl)-5-[(5-phospho-beta-D-ribosylamino)methylideneamino]imidazole-4-carboxamide = 5-[(5-phospho-1-deoxy-D-ribulos-1-ylimino)methylamino]-1-(5-phospho-beta-D-ribosyl)imidazole-4-carboxamide</text>
        <dbReference type="Rhea" id="RHEA:15469"/>
        <dbReference type="ChEBI" id="CHEBI:58435"/>
        <dbReference type="ChEBI" id="CHEBI:58525"/>
        <dbReference type="EC" id="5.3.1.16"/>
    </reaction>
</comment>
<name>A0AAX3BCH6_9SPIR</name>
<evidence type="ECO:0000313" key="13">
    <source>
        <dbReference type="Proteomes" id="UP001056539"/>
    </source>
</evidence>
<evidence type="ECO:0000256" key="1">
    <source>
        <dbReference type="ARBA" id="ARBA00000901"/>
    </source>
</evidence>
<protein>
    <recommendedName>
        <fullName evidence="9 11">1-(5-phosphoribosyl)-5-[(5-phosphoribosylamino)methylideneamino] imidazole-4-carboxamide isomerase</fullName>
        <ecNumber evidence="9 11">5.3.1.16</ecNumber>
    </recommendedName>
    <alternativeName>
        <fullName evidence="9">Phosphoribosylformimino-5-aminoimidazole carboxamide ribotide isomerase</fullName>
    </alternativeName>
</protein>